<gene>
    <name evidence="2" type="ORF">U9M48_024118</name>
</gene>
<evidence type="ECO:0000313" key="3">
    <source>
        <dbReference type="Proteomes" id="UP001341281"/>
    </source>
</evidence>
<feature type="compositionally biased region" description="Polar residues" evidence="1">
    <location>
        <begin position="40"/>
        <end position="54"/>
    </location>
</feature>
<dbReference type="EMBL" id="CP144749">
    <property type="protein sequence ID" value="WVZ76118.1"/>
    <property type="molecule type" value="Genomic_DNA"/>
</dbReference>
<evidence type="ECO:0000256" key="1">
    <source>
        <dbReference type="SAM" id="MobiDB-lite"/>
    </source>
</evidence>
<organism evidence="2 3">
    <name type="scientific">Paspalum notatum var. saurae</name>
    <dbReference type="NCBI Taxonomy" id="547442"/>
    <lineage>
        <taxon>Eukaryota</taxon>
        <taxon>Viridiplantae</taxon>
        <taxon>Streptophyta</taxon>
        <taxon>Embryophyta</taxon>
        <taxon>Tracheophyta</taxon>
        <taxon>Spermatophyta</taxon>
        <taxon>Magnoliopsida</taxon>
        <taxon>Liliopsida</taxon>
        <taxon>Poales</taxon>
        <taxon>Poaceae</taxon>
        <taxon>PACMAD clade</taxon>
        <taxon>Panicoideae</taxon>
        <taxon>Andropogonodae</taxon>
        <taxon>Paspaleae</taxon>
        <taxon>Paspalinae</taxon>
        <taxon>Paspalum</taxon>
    </lineage>
</organism>
<accession>A0AAQ3TLN2</accession>
<dbReference type="AlphaFoldDB" id="A0AAQ3TLN2"/>
<evidence type="ECO:0000313" key="2">
    <source>
        <dbReference type="EMBL" id="WVZ76118.1"/>
    </source>
</evidence>
<protein>
    <submittedName>
        <fullName evidence="2">Uncharacterized protein</fullName>
    </submittedName>
</protein>
<sequence length="466" mass="51033">MALYTSVQPPPAASSSSALLLPHERPKQASIPSSPSSPPKGTNEQQKSSSLASPWRSKQQPLPLLAMAQQLSFFPTERQASRAGWRPPACIFPTQSTSTRQAPVSHGASTFQLLLLFFCTTHGESEQTASAPATYLLLFSSSKTGSRLQVHLLLPFFLPVQSPNPSCASPPCLSQIGACAPARRRRATPAGVPRRGGFRRDASLQQLPATRPLLHGDDAPVAPTVGLLFPLVSTFLLLPERISISSTALNLLAYRRQQQRRQLPIVPPPLQFPWCSTNARGNAQQGRPALQQCRIKAALHVIVESSKGEALVPSSILHLVNHMPNLTPIQMLRMRAVSTIGTTFEFMGGVDRHGYTTSLHQLVPASTFFLPQALGEDADPFSCDAGLRADEPSACYRLAVVPMSFSLMRMPVRPSSRVFSQGTFPCVDMIRHWHTRRGWAPLETQDEHRMVLEDETADDHSDDGRR</sequence>
<dbReference type="Proteomes" id="UP001341281">
    <property type="component" value="Chromosome 05"/>
</dbReference>
<proteinExistence type="predicted"/>
<keyword evidence="3" id="KW-1185">Reference proteome</keyword>
<feature type="region of interest" description="Disordered" evidence="1">
    <location>
        <begin position="1"/>
        <end position="54"/>
    </location>
</feature>
<name>A0AAQ3TLN2_PASNO</name>
<reference evidence="2 3" key="1">
    <citation type="submission" date="2024-02" db="EMBL/GenBank/DDBJ databases">
        <title>High-quality chromosome-scale genome assembly of Pensacola bahiagrass (Paspalum notatum Flugge var. saurae).</title>
        <authorList>
            <person name="Vega J.M."/>
            <person name="Podio M."/>
            <person name="Orjuela J."/>
            <person name="Siena L.A."/>
            <person name="Pessino S.C."/>
            <person name="Combes M.C."/>
            <person name="Mariac C."/>
            <person name="Albertini E."/>
            <person name="Pupilli F."/>
            <person name="Ortiz J.P.A."/>
            <person name="Leblanc O."/>
        </authorList>
    </citation>
    <scope>NUCLEOTIDE SEQUENCE [LARGE SCALE GENOMIC DNA]</scope>
    <source>
        <strain evidence="2">R1</strain>
        <tissue evidence="2">Leaf</tissue>
    </source>
</reference>